<evidence type="ECO:0000256" key="1">
    <source>
        <dbReference type="SAM" id="MobiDB-lite"/>
    </source>
</evidence>
<protein>
    <submittedName>
        <fullName evidence="2">Uncharacterized protein</fullName>
    </submittedName>
</protein>
<sequence>GGPLTGPVGSASRCAITRRRDEAERARHESI</sequence>
<feature type="compositionally biased region" description="Basic and acidic residues" evidence="1">
    <location>
        <begin position="18"/>
        <end position="31"/>
    </location>
</feature>
<gene>
    <name evidence="2" type="ORF">AVDCRST_MAG93-196</name>
</gene>
<dbReference type="EMBL" id="CADCTR010000062">
    <property type="protein sequence ID" value="CAA9214952.1"/>
    <property type="molecule type" value="Genomic_DNA"/>
</dbReference>
<feature type="non-terminal residue" evidence="2">
    <location>
        <position position="31"/>
    </location>
</feature>
<reference evidence="2" key="1">
    <citation type="submission" date="2020-02" db="EMBL/GenBank/DDBJ databases">
        <authorList>
            <person name="Meier V. D."/>
        </authorList>
    </citation>
    <scope>NUCLEOTIDE SEQUENCE</scope>
    <source>
        <strain evidence="2">AVDCRST_MAG93</strain>
    </source>
</reference>
<name>A0A6J4H803_9CHLR</name>
<feature type="non-terminal residue" evidence="2">
    <location>
        <position position="1"/>
    </location>
</feature>
<dbReference type="AlphaFoldDB" id="A0A6J4H803"/>
<evidence type="ECO:0000313" key="2">
    <source>
        <dbReference type="EMBL" id="CAA9214952.1"/>
    </source>
</evidence>
<accession>A0A6J4H803</accession>
<feature type="region of interest" description="Disordered" evidence="1">
    <location>
        <begin position="1"/>
        <end position="31"/>
    </location>
</feature>
<proteinExistence type="predicted"/>
<organism evidence="2">
    <name type="scientific">uncultured Chloroflexia bacterium</name>
    <dbReference type="NCBI Taxonomy" id="1672391"/>
    <lineage>
        <taxon>Bacteria</taxon>
        <taxon>Bacillati</taxon>
        <taxon>Chloroflexota</taxon>
        <taxon>Chloroflexia</taxon>
        <taxon>environmental samples</taxon>
    </lineage>
</organism>